<keyword evidence="1" id="KW-0805">Transcription regulation</keyword>
<reference evidence="5 8" key="2">
    <citation type="submission" date="2019-07" db="EMBL/GenBank/DDBJ databases">
        <title>Whole genome shotgun sequence of Lactobacillus siliginis NBRC 101315.</title>
        <authorList>
            <person name="Hosoyama A."/>
            <person name="Uohara A."/>
            <person name="Ohji S."/>
            <person name="Ichikawa N."/>
        </authorList>
    </citation>
    <scope>NUCLEOTIDE SEQUENCE [LARGE SCALE GENOMIC DNA]</scope>
    <source>
        <strain evidence="5 8">NBRC 101315</strain>
    </source>
</reference>
<dbReference type="STRING" id="348151.IV55_GL000249"/>
<organism evidence="6 7">
    <name type="scientific">Furfurilactobacillus siliginis</name>
    <dbReference type="NCBI Taxonomy" id="348151"/>
    <lineage>
        <taxon>Bacteria</taxon>
        <taxon>Bacillati</taxon>
        <taxon>Bacillota</taxon>
        <taxon>Bacilli</taxon>
        <taxon>Lactobacillales</taxon>
        <taxon>Lactobacillaceae</taxon>
        <taxon>Furfurilactobacillus</taxon>
    </lineage>
</organism>
<evidence type="ECO:0000259" key="4">
    <source>
        <dbReference type="PROSITE" id="PS51118"/>
    </source>
</evidence>
<dbReference type="EMBL" id="JQCB01000001">
    <property type="protein sequence ID" value="KRN97321.1"/>
    <property type="molecule type" value="Genomic_DNA"/>
</dbReference>
<dbReference type="PANTHER" id="PTHR33204">
    <property type="entry name" value="TRANSCRIPTIONAL REGULATOR, MARR FAMILY"/>
    <property type="match status" value="1"/>
</dbReference>
<dbReference type="OrthoDB" id="9791143at2"/>
<evidence type="ECO:0000256" key="2">
    <source>
        <dbReference type="ARBA" id="ARBA00023125"/>
    </source>
</evidence>
<dbReference type="GO" id="GO:0003677">
    <property type="term" value="F:DNA binding"/>
    <property type="evidence" value="ECO:0007669"/>
    <property type="project" value="UniProtKB-KW"/>
</dbReference>
<dbReference type="EMBL" id="BJUD01000036">
    <property type="protein sequence ID" value="GEK29174.1"/>
    <property type="molecule type" value="Genomic_DNA"/>
</dbReference>
<keyword evidence="3" id="KW-0804">Transcription</keyword>
<dbReference type="Proteomes" id="UP000321429">
    <property type="component" value="Unassembled WGS sequence"/>
</dbReference>
<proteinExistence type="predicted"/>
<dbReference type="Proteomes" id="UP000051139">
    <property type="component" value="Unassembled WGS sequence"/>
</dbReference>
<reference evidence="6 7" key="1">
    <citation type="journal article" date="2015" name="Genome Announc.">
        <title>Expanding the biotechnology potential of lactobacilli through comparative genomics of 213 strains and associated genera.</title>
        <authorList>
            <person name="Sun Z."/>
            <person name="Harris H.M."/>
            <person name="McCann A."/>
            <person name="Guo C."/>
            <person name="Argimon S."/>
            <person name="Zhang W."/>
            <person name="Yang X."/>
            <person name="Jeffery I.B."/>
            <person name="Cooney J.C."/>
            <person name="Kagawa T.F."/>
            <person name="Liu W."/>
            <person name="Song Y."/>
            <person name="Salvetti E."/>
            <person name="Wrobel A."/>
            <person name="Rasinkangas P."/>
            <person name="Parkhill J."/>
            <person name="Rea M.C."/>
            <person name="O'Sullivan O."/>
            <person name="Ritari J."/>
            <person name="Douillard F.P."/>
            <person name="Paul Ross R."/>
            <person name="Yang R."/>
            <person name="Briner A.E."/>
            <person name="Felis G.E."/>
            <person name="de Vos W.M."/>
            <person name="Barrangou R."/>
            <person name="Klaenhammer T.R."/>
            <person name="Caufield P.W."/>
            <person name="Cui Y."/>
            <person name="Zhang H."/>
            <person name="O'Toole P.W."/>
        </authorList>
    </citation>
    <scope>NUCLEOTIDE SEQUENCE [LARGE SCALE GENOMIC DNA]</scope>
    <source>
        <strain evidence="6 7">DSM 22696</strain>
    </source>
</reference>
<keyword evidence="2" id="KW-0238">DNA-binding</keyword>
<comment type="caution">
    <text evidence="6">The sequence shown here is derived from an EMBL/GenBank/DDBJ whole genome shotgun (WGS) entry which is preliminary data.</text>
</comment>
<evidence type="ECO:0000256" key="1">
    <source>
        <dbReference type="ARBA" id="ARBA00023015"/>
    </source>
</evidence>
<dbReference type="Gene3D" id="1.10.10.10">
    <property type="entry name" value="Winged helix-like DNA-binding domain superfamily/Winged helix DNA-binding domain"/>
    <property type="match status" value="1"/>
</dbReference>
<evidence type="ECO:0000313" key="5">
    <source>
        <dbReference type="EMBL" id="GEK29174.1"/>
    </source>
</evidence>
<dbReference type="PROSITE" id="PS51118">
    <property type="entry name" value="HTH_HXLR"/>
    <property type="match status" value="1"/>
</dbReference>
<dbReference type="InterPro" id="IPR036388">
    <property type="entry name" value="WH-like_DNA-bd_sf"/>
</dbReference>
<feature type="domain" description="HTH hxlR-type" evidence="4">
    <location>
        <begin position="6"/>
        <end position="104"/>
    </location>
</feature>
<keyword evidence="7" id="KW-1185">Reference proteome</keyword>
<evidence type="ECO:0000256" key="3">
    <source>
        <dbReference type="ARBA" id="ARBA00023163"/>
    </source>
</evidence>
<accession>A0A0R2L691</accession>
<dbReference type="InterPro" id="IPR036390">
    <property type="entry name" value="WH_DNA-bd_sf"/>
</dbReference>
<evidence type="ECO:0000313" key="8">
    <source>
        <dbReference type="Proteomes" id="UP000321429"/>
    </source>
</evidence>
<protein>
    <submittedName>
        <fullName evidence="5">Transcriptional regulator</fullName>
    </submittedName>
</protein>
<dbReference type="RefSeq" id="WP_057808575.1">
    <property type="nucleotide sequence ID" value="NZ_BJUD01000036.1"/>
</dbReference>
<gene>
    <name evidence="6" type="ORF">IV55_GL000249</name>
    <name evidence="5" type="ORF">LSI01_14850</name>
</gene>
<dbReference type="PATRIC" id="fig|348151.3.peg.254"/>
<evidence type="ECO:0000313" key="7">
    <source>
        <dbReference type="Proteomes" id="UP000051139"/>
    </source>
</evidence>
<dbReference type="InterPro" id="IPR002577">
    <property type="entry name" value="HTH_HxlR"/>
</dbReference>
<evidence type="ECO:0000313" key="6">
    <source>
        <dbReference type="EMBL" id="KRN97321.1"/>
    </source>
</evidence>
<dbReference type="SUPFAM" id="SSF46785">
    <property type="entry name" value="Winged helix' DNA-binding domain"/>
    <property type="match status" value="1"/>
</dbReference>
<dbReference type="AlphaFoldDB" id="A0A0R2L691"/>
<sequence>MKKYHIGIEATMDVISGKWKPLLLCFIQTGVNRNSTLLAAIPELSQKVLSEQLSQLVHDGILERVSFPVVPPHVEYHLTDYGQSLTSILMELCHWGEGHVERLSQTEAVELETNL</sequence>
<name>A0A0R2L691_9LACO</name>
<dbReference type="PANTHER" id="PTHR33204:SF29">
    <property type="entry name" value="TRANSCRIPTIONAL REGULATOR"/>
    <property type="match status" value="1"/>
</dbReference>
<dbReference type="Pfam" id="PF01638">
    <property type="entry name" value="HxlR"/>
    <property type="match status" value="1"/>
</dbReference>